<evidence type="ECO:0000256" key="4">
    <source>
        <dbReference type="ARBA" id="ARBA00023239"/>
    </source>
</evidence>
<evidence type="ECO:0000256" key="3">
    <source>
        <dbReference type="ARBA" id="ARBA00022764"/>
    </source>
</evidence>
<dbReference type="InterPro" id="IPR012480">
    <property type="entry name" value="Hepar_II_III_C"/>
</dbReference>
<dbReference type="AlphaFoldDB" id="H3SF60"/>
<feature type="domain" description="Heparinase II/III-like C-terminal" evidence="5">
    <location>
        <begin position="486"/>
        <end position="585"/>
    </location>
</feature>
<sequence length="1048" mass="115458">MNMEQTRAARPRRRREPQGFYIGAEQVKIAQEQIGRFAWAERMVQEIKRDCDEFVKLEDAFVYDVVLSMRGQTFAYGITGCPSCGSAYPSRPEELKPWLSGWEAFPAKKVTCPACRLTVPNERYPDDGSGFEQEGKAYYPIGMWNFAVAGEWLGGVRNHEGLVTKLTYLYMLTGEERYARRAIVLLDAFSAIWEGTIGPRDFTPFGSSYEIGRLHLLSSIVFRIKVFLAHDYDWLSRLPEMDEPSTGCRLAGAGEGMSVRDNIERMLEEYLLDEPGGPVYDLRGGRLTLLNNHEADGVRAMLAVGLALDVPLYGEWGIEAVKGFFYNAIGRDGMYFEGSFGYALFTIGVLLDMALLAQQAAAAKRMEEPFQPFNSRRFFRFAVQNPLAMCCQGHLPSYGDWGRDETTGTELRPEVLSAAYRAALHFAYYATDADLRAEARAMLAAWRAQAEPLLGSSGLELFLPHEGGDEPGGAAAAPKSGGVMVAGQGGYIVLRDKHDMTLLTRYGPNLTHAHDDVLSYQWYADGREITADLGYGIYGTNSHFGWASKAIAHPTVVLRQDEQMERGQLYKPFAGGEAAFIYERDGWAASECAAPALYGAERYQRLLAAVPLSRGRSYVLDIFDVVAEGDKDLALHAFHEASRLEVAGWEETETAAWTLAGALNRERSGGGLYYDRPGLSFGERLTTGETFNSLQPGEEERLWTTEPNNGYGYIYGIRELQPDVSRAKHSSPVVHARWKTADAEAHWHIMLDGEETLYTGTGPNLDGSAVHPFFIIHSGKEAKRFVSVSYAGDDVKLVSIQKEAVSGARGGTASVLTLTWSDGTQDLWLYSAASDVYEWQAEEGTAAAAGRCGCIRLRSPKQRSPQLHPVRAEELRFTPAPGRARGLAEPCAAYGYGEEEYEVARIDWPKAQLTVRGLRLAAGQEPRFVGLRGVGREAATVYPARLEASGPDEHIVHLLDDMIVSTGVIAEAEGDRLVTKIPLPFAAPGAGRSAFCGMRVVGACGGQAVIRDVPDLTTLRIEPIHPFQAGEAFDIVDTDDVMFIRLKG</sequence>
<gene>
    <name evidence="6" type="ORF">PDENDC454_10825</name>
</gene>
<evidence type="ECO:0000256" key="2">
    <source>
        <dbReference type="ARBA" id="ARBA00022729"/>
    </source>
</evidence>
<dbReference type="STRING" id="1131935.PDENDC454_10825"/>
<dbReference type="SUPFAM" id="SSF48230">
    <property type="entry name" value="Chondroitin AC/alginate lyase"/>
    <property type="match status" value="1"/>
</dbReference>
<protein>
    <recommendedName>
        <fullName evidence="5">Heparinase II/III-like C-terminal domain-containing protein</fullName>
    </recommendedName>
</protein>
<reference evidence="6 7" key="1">
    <citation type="journal article" date="2012" name="J. Bacteriol.">
        <title>Genome Sequence of the Pattern-Forming Social Bacterium Paenibacillus dendritiformis C454 Chiral Morphotype.</title>
        <authorList>
            <person name="Sirota-Madi A."/>
            <person name="Olender T."/>
            <person name="Helman Y."/>
            <person name="Brainis I."/>
            <person name="Finkelshtein A."/>
            <person name="Roth D."/>
            <person name="Hagai E."/>
            <person name="Leshkowitz D."/>
            <person name="Brodsky L."/>
            <person name="Galatenko V."/>
            <person name="Nikolaev V."/>
            <person name="Gutnick D.L."/>
            <person name="Lancet D."/>
            <person name="Ben-Jacob E."/>
        </authorList>
    </citation>
    <scope>NUCLEOTIDE SEQUENCE [LARGE SCALE GENOMIC DNA]</scope>
    <source>
        <strain evidence="6 7">C454</strain>
    </source>
</reference>
<evidence type="ECO:0000313" key="6">
    <source>
        <dbReference type="EMBL" id="EHQ62256.1"/>
    </source>
</evidence>
<dbReference type="GO" id="GO:0042597">
    <property type="term" value="C:periplasmic space"/>
    <property type="evidence" value="ECO:0007669"/>
    <property type="project" value="UniProtKB-SubCell"/>
</dbReference>
<accession>H3SF60</accession>
<dbReference type="GO" id="GO:0016829">
    <property type="term" value="F:lyase activity"/>
    <property type="evidence" value="ECO:0007669"/>
    <property type="project" value="UniProtKB-KW"/>
</dbReference>
<keyword evidence="4" id="KW-0456">Lyase</keyword>
<dbReference type="PANTHER" id="PTHR39210">
    <property type="entry name" value="HEPARIN-SULFATE LYASE"/>
    <property type="match status" value="1"/>
</dbReference>
<keyword evidence="2" id="KW-0732">Signal</keyword>
<dbReference type="PANTHER" id="PTHR39210:SF1">
    <property type="entry name" value="HEPARIN-SULFATE LYASE"/>
    <property type="match status" value="1"/>
</dbReference>
<organism evidence="6 7">
    <name type="scientific">Paenibacillus dendritiformis C454</name>
    <dbReference type="NCBI Taxonomy" id="1131935"/>
    <lineage>
        <taxon>Bacteria</taxon>
        <taxon>Bacillati</taxon>
        <taxon>Bacillota</taxon>
        <taxon>Bacilli</taxon>
        <taxon>Bacillales</taxon>
        <taxon>Paenibacillaceae</taxon>
        <taxon>Paenibacillus</taxon>
    </lineage>
</organism>
<dbReference type="Gene3D" id="2.70.98.70">
    <property type="match status" value="1"/>
</dbReference>
<comment type="caution">
    <text evidence="6">The sequence shown here is derived from an EMBL/GenBank/DDBJ whole genome shotgun (WGS) entry which is preliminary data.</text>
</comment>
<evidence type="ECO:0000313" key="7">
    <source>
        <dbReference type="Proteomes" id="UP000003900"/>
    </source>
</evidence>
<dbReference type="PATRIC" id="fig|1131935.3.peg.2222"/>
<dbReference type="Proteomes" id="UP000003900">
    <property type="component" value="Unassembled WGS sequence"/>
</dbReference>
<dbReference type="EMBL" id="AHKH01000023">
    <property type="protein sequence ID" value="EHQ62256.1"/>
    <property type="molecule type" value="Genomic_DNA"/>
</dbReference>
<dbReference type="Gene3D" id="1.50.10.100">
    <property type="entry name" value="Chondroitin AC/alginate lyase"/>
    <property type="match status" value="1"/>
</dbReference>
<keyword evidence="3" id="KW-0574">Periplasm</keyword>
<comment type="subcellular location">
    <subcellularLocation>
        <location evidence="1">Periplasm</location>
    </subcellularLocation>
</comment>
<keyword evidence="7" id="KW-1185">Reference proteome</keyword>
<name>H3SF60_9BACL</name>
<dbReference type="Pfam" id="PF07940">
    <property type="entry name" value="Hepar_II_III_C"/>
    <property type="match status" value="1"/>
</dbReference>
<dbReference type="InterPro" id="IPR008929">
    <property type="entry name" value="Chondroitin_lyas"/>
</dbReference>
<proteinExistence type="predicted"/>
<evidence type="ECO:0000256" key="1">
    <source>
        <dbReference type="ARBA" id="ARBA00004418"/>
    </source>
</evidence>
<evidence type="ECO:0000259" key="5">
    <source>
        <dbReference type="Pfam" id="PF07940"/>
    </source>
</evidence>